<dbReference type="InterPro" id="IPR003599">
    <property type="entry name" value="Ig_sub"/>
</dbReference>
<keyword evidence="5" id="KW-1133">Transmembrane helix</keyword>
<evidence type="ECO:0000256" key="3">
    <source>
        <dbReference type="ARBA" id="ARBA00022692"/>
    </source>
</evidence>
<comment type="subcellular location">
    <subcellularLocation>
        <location evidence="1">Cell membrane</location>
        <topology evidence="1">Single-pass type I membrane protein</topology>
    </subcellularLocation>
</comment>
<dbReference type="GO" id="GO:0042102">
    <property type="term" value="P:positive regulation of T cell proliferation"/>
    <property type="evidence" value="ECO:0007669"/>
    <property type="project" value="TreeGrafter"/>
</dbReference>
<evidence type="ECO:0000313" key="14">
    <source>
        <dbReference type="Proteomes" id="UP000265160"/>
    </source>
</evidence>
<evidence type="ECO:0000256" key="9">
    <source>
        <dbReference type="ARBA" id="ARBA00023180"/>
    </source>
</evidence>
<proteinExistence type="predicted"/>
<dbReference type="GO" id="GO:0031295">
    <property type="term" value="P:T cell costimulation"/>
    <property type="evidence" value="ECO:0007669"/>
    <property type="project" value="TreeGrafter"/>
</dbReference>
<evidence type="ECO:0000256" key="1">
    <source>
        <dbReference type="ARBA" id="ARBA00004251"/>
    </source>
</evidence>
<protein>
    <recommendedName>
        <fullName evidence="12">Ig-like domain-containing protein</fullName>
    </recommendedName>
</protein>
<reference evidence="13" key="2">
    <citation type="submission" date="2025-08" db="UniProtKB">
        <authorList>
            <consortium name="Ensembl"/>
        </authorList>
    </citation>
    <scope>IDENTIFICATION</scope>
</reference>
<dbReference type="GO" id="GO:0006955">
    <property type="term" value="P:immune response"/>
    <property type="evidence" value="ECO:0007669"/>
    <property type="project" value="TreeGrafter"/>
</dbReference>
<dbReference type="InterPro" id="IPR051713">
    <property type="entry name" value="T-cell_Activation_Regulation"/>
</dbReference>
<dbReference type="SMART" id="SM00409">
    <property type="entry name" value="IG"/>
    <property type="match status" value="2"/>
</dbReference>
<reference evidence="13 14" key="1">
    <citation type="journal article" date="2014" name="Nature">
        <title>The genomic substrate for adaptive radiation in African cichlid fish.</title>
        <authorList>
            <person name="Brawand D."/>
            <person name="Wagner C.E."/>
            <person name="Li Y.I."/>
            <person name="Malinsky M."/>
            <person name="Keller I."/>
            <person name="Fan S."/>
            <person name="Simakov O."/>
            <person name="Ng A.Y."/>
            <person name="Lim Z.W."/>
            <person name="Bezault E."/>
            <person name="Turner-Maier J."/>
            <person name="Johnson J."/>
            <person name="Alcazar R."/>
            <person name="Noh H.J."/>
            <person name="Russell P."/>
            <person name="Aken B."/>
            <person name="Alfoldi J."/>
            <person name="Amemiya C."/>
            <person name="Azzouzi N."/>
            <person name="Baroiller J.F."/>
            <person name="Barloy-Hubler F."/>
            <person name="Berlin A."/>
            <person name="Bloomquist R."/>
            <person name="Carleton K.L."/>
            <person name="Conte M.A."/>
            <person name="D'Cotta H."/>
            <person name="Eshel O."/>
            <person name="Gaffney L."/>
            <person name="Galibert F."/>
            <person name="Gante H.F."/>
            <person name="Gnerre S."/>
            <person name="Greuter L."/>
            <person name="Guyon R."/>
            <person name="Haddad N.S."/>
            <person name="Haerty W."/>
            <person name="Harris R.M."/>
            <person name="Hofmann H.A."/>
            <person name="Hourlier T."/>
            <person name="Hulata G."/>
            <person name="Jaffe D.B."/>
            <person name="Lara M."/>
            <person name="Lee A.P."/>
            <person name="MacCallum I."/>
            <person name="Mwaiko S."/>
            <person name="Nikaido M."/>
            <person name="Nishihara H."/>
            <person name="Ozouf-Costaz C."/>
            <person name="Penman D.J."/>
            <person name="Przybylski D."/>
            <person name="Rakotomanga M."/>
            <person name="Renn S.C.P."/>
            <person name="Ribeiro F.J."/>
            <person name="Ron M."/>
            <person name="Salzburger W."/>
            <person name="Sanchez-Pulido L."/>
            <person name="Santos M.E."/>
            <person name="Searle S."/>
            <person name="Sharpe T."/>
            <person name="Swofford R."/>
            <person name="Tan F.J."/>
            <person name="Williams L."/>
            <person name="Young S."/>
            <person name="Yin S."/>
            <person name="Okada N."/>
            <person name="Kocher T.D."/>
            <person name="Miska E.A."/>
            <person name="Lander E.S."/>
            <person name="Venkatesh B."/>
            <person name="Fernald R.D."/>
            <person name="Meyer A."/>
            <person name="Ponting C.P."/>
            <person name="Streelman J.T."/>
            <person name="Lindblad-Toh K."/>
            <person name="Seehausen O."/>
            <person name="Di Palma F."/>
        </authorList>
    </citation>
    <scope>NUCLEOTIDE SEQUENCE</scope>
</reference>
<dbReference type="SMART" id="SM00406">
    <property type="entry name" value="IGv"/>
    <property type="match status" value="2"/>
</dbReference>
<dbReference type="GO" id="GO:0007166">
    <property type="term" value="P:cell surface receptor signaling pathway"/>
    <property type="evidence" value="ECO:0007669"/>
    <property type="project" value="TreeGrafter"/>
</dbReference>
<dbReference type="GO" id="GO:0042130">
    <property type="term" value="P:negative regulation of T cell proliferation"/>
    <property type="evidence" value="ECO:0007669"/>
    <property type="project" value="TreeGrafter"/>
</dbReference>
<dbReference type="PANTHER" id="PTHR25466:SF14">
    <property type="entry name" value="BUTYROPHILIN SUBFAMILY 2 MEMBER A2-LIKE-RELATED"/>
    <property type="match status" value="1"/>
</dbReference>
<dbReference type="InterPro" id="IPR036179">
    <property type="entry name" value="Ig-like_dom_sf"/>
</dbReference>
<keyword evidence="9" id="KW-0325">Glycoprotein</keyword>
<evidence type="ECO:0000256" key="5">
    <source>
        <dbReference type="ARBA" id="ARBA00022989"/>
    </source>
</evidence>
<keyword evidence="6" id="KW-0472">Membrane</keyword>
<reference evidence="13" key="3">
    <citation type="submission" date="2025-09" db="UniProtKB">
        <authorList>
            <consortium name="Ensembl"/>
        </authorList>
    </citation>
    <scope>IDENTIFICATION</scope>
</reference>
<dbReference type="GO" id="GO:0071222">
    <property type="term" value="P:cellular response to lipopolysaccharide"/>
    <property type="evidence" value="ECO:0007669"/>
    <property type="project" value="TreeGrafter"/>
</dbReference>
<keyword evidence="2" id="KW-1003">Cell membrane</keyword>
<dbReference type="PANTHER" id="PTHR25466">
    <property type="entry name" value="T-LYMPHOCYTE ACTIVATION ANTIGEN"/>
    <property type="match status" value="1"/>
</dbReference>
<keyword evidence="10" id="KW-0393">Immunoglobulin domain</keyword>
<accession>A0A3P9DT18</accession>
<evidence type="ECO:0000256" key="7">
    <source>
        <dbReference type="ARBA" id="ARBA00023157"/>
    </source>
</evidence>
<evidence type="ECO:0000256" key="4">
    <source>
        <dbReference type="ARBA" id="ARBA00022729"/>
    </source>
</evidence>
<evidence type="ECO:0000256" key="2">
    <source>
        <dbReference type="ARBA" id="ARBA00022475"/>
    </source>
</evidence>
<feature type="region of interest" description="Disordered" evidence="11">
    <location>
        <begin position="203"/>
        <end position="224"/>
    </location>
</feature>
<dbReference type="AlphaFoldDB" id="A0A3P9DT18"/>
<name>A0A3P9DT18_9CICH</name>
<evidence type="ECO:0000256" key="10">
    <source>
        <dbReference type="ARBA" id="ARBA00023319"/>
    </source>
</evidence>
<keyword evidence="4" id="KW-0732">Signal</keyword>
<dbReference type="GeneTree" id="ENSGT00940000168410"/>
<evidence type="ECO:0000256" key="11">
    <source>
        <dbReference type="SAM" id="MobiDB-lite"/>
    </source>
</evidence>
<evidence type="ECO:0000256" key="8">
    <source>
        <dbReference type="ARBA" id="ARBA00023170"/>
    </source>
</evidence>
<sequence>DREPGDQTGDLPVLQVLAVFASYITAVVEWRQGDKSVLLPFNPTADLPQEATVVWRLTVFKHTMVHVYERGKDQPDKQDPGYRGRTEMNEDPLRTKDLSLTLKDLQLTDSEDYTCTVYNKGGDKLLQKVVLLRVTGEIIYILRFKSSCLSVCLCSESLPDIMPVPEGEESVLLPFKTTADLPQDVTVEWTRSDSNNKMVHVFESGNNQPDEQDQGYRGRTEMNEDPLSTKDLSLTLKDLHLTDSGVYTCTVYKKDGDKLQKSVTLSVTGECNSCLSTYLIICLF</sequence>
<dbReference type="PROSITE" id="PS50835">
    <property type="entry name" value="IG_LIKE"/>
    <property type="match status" value="1"/>
</dbReference>
<dbReference type="SUPFAM" id="SSF48726">
    <property type="entry name" value="Immunoglobulin"/>
    <property type="match status" value="2"/>
</dbReference>
<organism evidence="13 14">
    <name type="scientific">Maylandia zebra</name>
    <name type="common">zebra mbuna</name>
    <dbReference type="NCBI Taxonomy" id="106582"/>
    <lineage>
        <taxon>Eukaryota</taxon>
        <taxon>Metazoa</taxon>
        <taxon>Chordata</taxon>
        <taxon>Craniata</taxon>
        <taxon>Vertebrata</taxon>
        <taxon>Euteleostomi</taxon>
        <taxon>Actinopterygii</taxon>
        <taxon>Neopterygii</taxon>
        <taxon>Teleostei</taxon>
        <taxon>Neoteleostei</taxon>
        <taxon>Acanthomorphata</taxon>
        <taxon>Ovalentaria</taxon>
        <taxon>Cichlomorphae</taxon>
        <taxon>Cichliformes</taxon>
        <taxon>Cichlidae</taxon>
        <taxon>African cichlids</taxon>
        <taxon>Pseudocrenilabrinae</taxon>
        <taxon>Haplochromini</taxon>
        <taxon>Maylandia</taxon>
        <taxon>Maylandia zebra complex</taxon>
    </lineage>
</organism>
<keyword evidence="8" id="KW-0675">Receptor</keyword>
<dbReference type="InterPro" id="IPR013783">
    <property type="entry name" value="Ig-like_fold"/>
</dbReference>
<dbReference type="STRING" id="106582.ENSMZEP00005037276"/>
<dbReference type="Pfam" id="PF07686">
    <property type="entry name" value="V-set"/>
    <property type="match status" value="2"/>
</dbReference>
<dbReference type="GO" id="GO:0009897">
    <property type="term" value="C:external side of plasma membrane"/>
    <property type="evidence" value="ECO:0007669"/>
    <property type="project" value="TreeGrafter"/>
</dbReference>
<evidence type="ECO:0000256" key="6">
    <source>
        <dbReference type="ARBA" id="ARBA00023136"/>
    </source>
</evidence>
<dbReference type="Gene3D" id="2.60.40.10">
    <property type="entry name" value="Immunoglobulins"/>
    <property type="match status" value="2"/>
</dbReference>
<evidence type="ECO:0000259" key="12">
    <source>
        <dbReference type="PROSITE" id="PS50835"/>
    </source>
</evidence>
<keyword evidence="7" id="KW-1015">Disulfide bond</keyword>
<feature type="domain" description="Ig-like" evidence="12">
    <location>
        <begin position="164"/>
        <end position="266"/>
    </location>
</feature>
<dbReference type="Ensembl" id="ENSMZET00005038579.1">
    <property type="protein sequence ID" value="ENSMZEP00005037276.1"/>
    <property type="gene ID" value="ENSMZEG00005027784.1"/>
</dbReference>
<dbReference type="InterPro" id="IPR013106">
    <property type="entry name" value="Ig_V-set"/>
</dbReference>
<keyword evidence="3" id="KW-0812">Transmembrane</keyword>
<evidence type="ECO:0000313" key="13">
    <source>
        <dbReference type="Ensembl" id="ENSMZEP00005037276.1"/>
    </source>
</evidence>
<dbReference type="InterPro" id="IPR007110">
    <property type="entry name" value="Ig-like_dom"/>
</dbReference>
<keyword evidence="14" id="KW-1185">Reference proteome</keyword>
<dbReference type="Proteomes" id="UP000265160">
    <property type="component" value="LG3"/>
</dbReference>